<evidence type="ECO:0000259" key="12">
    <source>
        <dbReference type="Pfam" id="PF07732"/>
    </source>
</evidence>
<keyword evidence="6" id="KW-0186">Copper</keyword>
<protein>
    <recommendedName>
        <fullName evidence="15">Laccase</fullName>
    </recommendedName>
</protein>
<proteinExistence type="inferred from homology"/>
<keyword evidence="3 9" id="KW-0732">Signal</keyword>
<dbReference type="InterPro" id="IPR011707">
    <property type="entry name" value="Cu-oxidase-like_N"/>
</dbReference>
<accession>A0A179I1R5</accession>
<dbReference type="OrthoDB" id="2121828at2759"/>
<feature type="non-terminal residue" evidence="13">
    <location>
        <position position="638"/>
    </location>
</feature>
<keyword evidence="14" id="KW-1185">Reference proteome</keyword>
<evidence type="ECO:0000256" key="3">
    <source>
        <dbReference type="ARBA" id="ARBA00022729"/>
    </source>
</evidence>
<dbReference type="Pfam" id="PF07732">
    <property type="entry name" value="Cu-oxidase_3"/>
    <property type="match status" value="1"/>
</dbReference>
<feature type="transmembrane region" description="Helical" evidence="8">
    <location>
        <begin position="568"/>
        <end position="588"/>
    </location>
</feature>
<dbReference type="InterPro" id="IPR001117">
    <property type="entry name" value="Cu-oxidase_2nd"/>
</dbReference>
<evidence type="ECO:0000256" key="4">
    <source>
        <dbReference type="ARBA" id="ARBA00022737"/>
    </source>
</evidence>
<evidence type="ECO:0000256" key="2">
    <source>
        <dbReference type="ARBA" id="ARBA00022723"/>
    </source>
</evidence>
<keyword evidence="2" id="KW-0479">Metal-binding</keyword>
<keyword evidence="7" id="KW-0325">Glycoprotein</keyword>
<evidence type="ECO:0000256" key="9">
    <source>
        <dbReference type="SAM" id="SignalP"/>
    </source>
</evidence>
<dbReference type="SUPFAM" id="SSF49503">
    <property type="entry name" value="Cupredoxins"/>
    <property type="match status" value="3"/>
</dbReference>
<dbReference type="PROSITE" id="PS00079">
    <property type="entry name" value="MULTICOPPER_OXIDASE1"/>
    <property type="match status" value="1"/>
</dbReference>
<dbReference type="GO" id="GO:0016491">
    <property type="term" value="F:oxidoreductase activity"/>
    <property type="evidence" value="ECO:0007669"/>
    <property type="project" value="UniProtKB-KW"/>
</dbReference>
<comment type="caution">
    <text evidence="13">The sequence shown here is derived from an EMBL/GenBank/DDBJ whole genome shotgun (WGS) entry which is preliminary data.</text>
</comment>
<dbReference type="CDD" id="cd13901">
    <property type="entry name" value="CuRO_3_MaLCC_like"/>
    <property type="match status" value="1"/>
</dbReference>
<feature type="domain" description="Plastocyanin-like" evidence="12">
    <location>
        <begin position="67"/>
        <end position="182"/>
    </location>
</feature>
<organism evidence="13 14">
    <name type="scientific">Cordyceps confragosa</name>
    <name type="common">Lecanicillium lecanii</name>
    <dbReference type="NCBI Taxonomy" id="2714763"/>
    <lineage>
        <taxon>Eukaryota</taxon>
        <taxon>Fungi</taxon>
        <taxon>Dikarya</taxon>
        <taxon>Ascomycota</taxon>
        <taxon>Pezizomycotina</taxon>
        <taxon>Sordariomycetes</taxon>
        <taxon>Hypocreomycetidae</taxon>
        <taxon>Hypocreales</taxon>
        <taxon>Cordycipitaceae</taxon>
        <taxon>Akanthomyces</taxon>
    </lineage>
</organism>
<dbReference type="PANTHER" id="PTHR11709">
    <property type="entry name" value="MULTI-COPPER OXIDASE"/>
    <property type="match status" value="1"/>
</dbReference>
<keyword evidence="5" id="KW-0560">Oxidoreductase</keyword>
<dbReference type="PROSITE" id="PS00080">
    <property type="entry name" value="MULTICOPPER_OXIDASE2"/>
    <property type="match status" value="1"/>
</dbReference>
<dbReference type="CDD" id="cd13880">
    <property type="entry name" value="CuRO_2_MaLCC_like"/>
    <property type="match status" value="1"/>
</dbReference>
<evidence type="ECO:0000259" key="11">
    <source>
        <dbReference type="Pfam" id="PF07731"/>
    </source>
</evidence>
<keyword evidence="8" id="KW-1133">Transmembrane helix</keyword>
<gene>
    <name evidence="13" type="ORF">LLEC1_06557</name>
</gene>
<dbReference type="FunFam" id="2.60.40.420:FF:000021">
    <property type="entry name" value="Extracellular dihydrogeodin oxidase/laccase"/>
    <property type="match status" value="1"/>
</dbReference>
<evidence type="ECO:0000256" key="8">
    <source>
        <dbReference type="SAM" id="Phobius"/>
    </source>
</evidence>
<name>A0A179I1R5_CORDF</name>
<feature type="signal peptide" evidence="9">
    <location>
        <begin position="1"/>
        <end position="21"/>
    </location>
</feature>
<dbReference type="AlphaFoldDB" id="A0A179I1R5"/>
<evidence type="ECO:0000313" key="14">
    <source>
        <dbReference type="Proteomes" id="UP000243081"/>
    </source>
</evidence>
<dbReference type="EMBL" id="LUKN01004699">
    <property type="protein sequence ID" value="OAQ95669.1"/>
    <property type="molecule type" value="Genomic_DNA"/>
</dbReference>
<reference evidence="13 14" key="1">
    <citation type="submission" date="2016-03" db="EMBL/GenBank/DDBJ databases">
        <title>Fine-scale spatial genetic structure of a fungal parasite of coffee scale insects.</title>
        <authorList>
            <person name="Jackson D."/>
            <person name="Zemenick K.A."/>
            <person name="Malloure B."/>
            <person name="Quandt C.A."/>
            <person name="James T.Y."/>
        </authorList>
    </citation>
    <scope>NUCLEOTIDE SEQUENCE [LARGE SCALE GENOMIC DNA]</scope>
    <source>
        <strain evidence="13 14">UM487</strain>
    </source>
</reference>
<dbReference type="GO" id="GO:0005507">
    <property type="term" value="F:copper ion binding"/>
    <property type="evidence" value="ECO:0007669"/>
    <property type="project" value="InterPro"/>
</dbReference>
<dbReference type="PANTHER" id="PTHR11709:SF502">
    <property type="entry name" value="MULTICOPPER OXIDASE"/>
    <property type="match status" value="1"/>
</dbReference>
<evidence type="ECO:0000256" key="7">
    <source>
        <dbReference type="ARBA" id="ARBA00023180"/>
    </source>
</evidence>
<dbReference type="InterPro" id="IPR045087">
    <property type="entry name" value="Cu-oxidase_fam"/>
</dbReference>
<dbReference type="InterPro" id="IPR008972">
    <property type="entry name" value="Cupredoxin"/>
</dbReference>
<evidence type="ECO:0000256" key="1">
    <source>
        <dbReference type="ARBA" id="ARBA00010609"/>
    </source>
</evidence>
<evidence type="ECO:0008006" key="15">
    <source>
        <dbReference type="Google" id="ProtNLM"/>
    </source>
</evidence>
<comment type="similarity">
    <text evidence="1">Belongs to the multicopper oxidase family.</text>
</comment>
<dbReference type="Proteomes" id="UP000243081">
    <property type="component" value="Unassembled WGS sequence"/>
</dbReference>
<dbReference type="Gene3D" id="2.60.40.420">
    <property type="entry name" value="Cupredoxins - blue copper proteins"/>
    <property type="match status" value="3"/>
</dbReference>
<keyword evidence="8" id="KW-0812">Transmembrane</keyword>
<evidence type="ECO:0000256" key="6">
    <source>
        <dbReference type="ARBA" id="ARBA00023008"/>
    </source>
</evidence>
<dbReference type="InterPro" id="IPR033138">
    <property type="entry name" value="Cu_oxidase_CS"/>
</dbReference>
<evidence type="ECO:0000259" key="10">
    <source>
        <dbReference type="Pfam" id="PF00394"/>
    </source>
</evidence>
<evidence type="ECO:0000256" key="5">
    <source>
        <dbReference type="ARBA" id="ARBA00023002"/>
    </source>
</evidence>
<dbReference type="Pfam" id="PF00394">
    <property type="entry name" value="Cu-oxidase"/>
    <property type="match status" value="1"/>
</dbReference>
<dbReference type="InterPro" id="IPR011706">
    <property type="entry name" value="Cu-oxidase_C"/>
</dbReference>
<dbReference type="Pfam" id="PF07731">
    <property type="entry name" value="Cu-oxidase_2"/>
    <property type="match status" value="1"/>
</dbReference>
<sequence length="638" mass="70679">MVHYTFFSLAFTAFCAQLSASASVPQPPCTNTATTRSAWCRGFDINTNYYDKSPTTGRTREYYLTLEEIKASPDGFPREIYAFNGTFPGPTIVADWGDTVKVHITNKLFAARNGTTVHFHGVQQNYTNQMDGVASLTECPVPPGSSTTYVWKATQYGTSWYHSHIGLQAWEGAAGSIVINGPATANYDHDAGPVLLSDWSHTPVDALYSYALNHGPPQLTNGLIHGSNTWTSKGKTLGKRFAVPVKSGQSYRIRLINGAIDTHFKFTIDNHTMTVIAADFVPIVPYQTKVLDIAIGQRYDIIVKADKASLASNFWMRAIPQSACSSNANADGIRGIFHYGAAPGTPSTTGYPYKDACVDEPMAKLVPHLRLDAGQQDHVRDEPVGVDRSEGVFLWTMHSSSFRASWSDPTLLRMRTPATGTYFTDRNNVITVDGANKWEYLIIHSTLPVPHPIHLHGHDFCLLAQGTGPYNRAAALKRSNPPRRDVAMIPAAGHLVIAFKTDNPGVWLVHCHIGWHTDMGLALQVIEQYPVARGLVDYDRLQRTCKAWNDYTAAQGVAQYNRHETLNLLDLLILFFLLLILDSIGLFLRPLLGVPLFRLFNQRIAFLPELPGNRLVPHLGPRKVDFTALFDQSRARLS</sequence>
<feature type="chain" id="PRO_5008103989" description="Laccase" evidence="9">
    <location>
        <begin position="22"/>
        <end position="638"/>
    </location>
</feature>
<feature type="domain" description="Plastocyanin-like" evidence="10">
    <location>
        <begin position="193"/>
        <end position="340"/>
    </location>
</feature>
<keyword evidence="8" id="KW-0472">Membrane</keyword>
<dbReference type="InterPro" id="IPR002355">
    <property type="entry name" value="Cu_oxidase_Cu_BS"/>
</dbReference>
<feature type="domain" description="Plastocyanin-like" evidence="11">
    <location>
        <begin position="405"/>
        <end position="528"/>
    </location>
</feature>
<evidence type="ECO:0000313" key="13">
    <source>
        <dbReference type="EMBL" id="OAQ95669.1"/>
    </source>
</evidence>
<dbReference type="FunFam" id="2.60.40.420:FF:000038">
    <property type="entry name" value="Extracellular dihydrogeodin oxidase/laccase"/>
    <property type="match status" value="1"/>
</dbReference>
<keyword evidence="4" id="KW-0677">Repeat</keyword>
<dbReference type="OMA" id="SFWIRAI"/>